<evidence type="ECO:0000313" key="2">
    <source>
        <dbReference type="EMBL" id="ETO18559.1"/>
    </source>
</evidence>
<name>X6MXK9_RETFI</name>
<keyword evidence="1" id="KW-0812">Transmembrane</keyword>
<comment type="caution">
    <text evidence="2">The sequence shown here is derived from an EMBL/GenBank/DDBJ whole genome shotgun (WGS) entry which is preliminary data.</text>
</comment>
<evidence type="ECO:0000313" key="3">
    <source>
        <dbReference type="Proteomes" id="UP000023152"/>
    </source>
</evidence>
<organism evidence="2 3">
    <name type="scientific">Reticulomyxa filosa</name>
    <dbReference type="NCBI Taxonomy" id="46433"/>
    <lineage>
        <taxon>Eukaryota</taxon>
        <taxon>Sar</taxon>
        <taxon>Rhizaria</taxon>
        <taxon>Retaria</taxon>
        <taxon>Foraminifera</taxon>
        <taxon>Monothalamids</taxon>
        <taxon>Reticulomyxidae</taxon>
        <taxon>Reticulomyxa</taxon>
    </lineage>
</organism>
<keyword evidence="3" id="KW-1185">Reference proteome</keyword>
<dbReference type="Gene3D" id="3.40.50.410">
    <property type="entry name" value="von Willebrand factor, type A domain"/>
    <property type="match status" value="1"/>
</dbReference>
<dbReference type="OrthoDB" id="2343366at2759"/>
<evidence type="ECO:0008006" key="4">
    <source>
        <dbReference type="Google" id="ProtNLM"/>
    </source>
</evidence>
<keyword evidence="1" id="KW-1133">Transmembrane helix</keyword>
<protein>
    <recommendedName>
        <fullName evidence="4">VWFA domain-containing protein</fullName>
    </recommendedName>
</protein>
<evidence type="ECO:0000256" key="1">
    <source>
        <dbReference type="SAM" id="Phobius"/>
    </source>
</evidence>
<dbReference type="EMBL" id="ASPP01014729">
    <property type="protein sequence ID" value="ETO18559.1"/>
    <property type="molecule type" value="Genomic_DNA"/>
</dbReference>
<reference evidence="2 3" key="1">
    <citation type="journal article" date="2013" name="Curr. Biol.">
        <title>The Genome of the Foraminiferan Reticulomyxa filosa.</title>
        <authorList>
            <person name="Glockner G."/>
            <person name="Hulsmann N."/>
            <person name="Schleicher M."/>
            <person name="Noegel A.A."/>
            <person name="Eichinger L."/>
            <person name="Gallinger C."/>
            <person name="Pawlowski J."/>
            <person name="Sierra R."/>
            <person name="Euteneuer U."/>
            <person name="Pillet L."/>
            <person name="Moustafa A."/>
            <person name="Platzer M."/>
            <person name="Groth M."/>
            <person name="Szafranski K."/>
            <person name="Schliwa M."/>
        </authorList>
    </citation>
    <scope>NUCLEOTIDE SEQUENCE [LARGE SCALE GENOMIC DNA]</scope>
</reference>
<feature type="transmembrane region" description="Helical" evidence="1">
    <location>
        <begin position="121"/>
        <end position="142"/>
    </location>
</feature>
<dbReference type="Proteomes" id="UP000023152">
    <property type="component" value="Unassembled WGS sequence"/>
</dbReference>
<proteinExistence type="predicted"/>
<dbReference type="AlphaFoldDB" id="X6MXK9"/>
<gene>
    <name evidence="2" type="ORF">RFI_18706</name>
</gene>
<accession>X6MXK9</accession>
<dbReference type="SUPFAM" id="SSF53300">
    <property type="entry name" value="vWA-like"/>
    <property type="match status" value="1"/>
</dbReference>
<sequence length="151" mass="17626">MKGFFICYQSVYSSLHSFVEERKSNNDLISLVLFHWEAEVVAKRECVVSGFVQKYCLNKFPSEARTWFGGTTYSAAFKKMEQLINPSDPNTTVIFLTDDDKGDEESINVIKRVKENLQDSFASILTCLNICKLFFFLFYRIFAMVHEVWRK</sequence>
<keyword evidence="1" id="KW-0472">Membrane</keyword>
<dbReference type="InterPro" id="IPR036465">
    <property type="entry name" value="vWFA_dom_sf"/>
</dbReference>